<evidence type="ECO:0000313" key="5">
    <source>
        <dbReference type="Proteomes" id="UP000628079"/>
    </source>
</evidence>
<feature type="region of interest" description="Disordered" evidence="1">
    <location>
        <begin position="1"/>
        <end position="29"/>
    </location>
</feature>
<dbReference type="EMBL" id="BMEA01000001">
    <property type="protein sequence ID" value="GGB69020.1"/>
    <property type="molecule type" value="Genomic_DNA"/>
</dbReference>
<evidence type="ECO:0000313" key="4">
    <source>
        <dbReference type="EMBL" id="GGB69020.1"/>
    </source>
</evidence>
<dbReference type="Proteomes" id="UP000628079">
    <property type="component" value="Unassembled WGS sequence"/>
</dbReference>
<dbReference type="PANTHER" id="PTHR43842:SF2">
    <property type="entry name" value="PROPIONYL-COA CARBOXYLASE BETA CHAIN, MITOCHONDRIAL"/>
    <property type="match status" value="1"/>
</dbReference>
<accession>A0A8H9FPZ3</accession>
<proteinExistence type="predicted"/>
<dbReference type="Pfam" id="PF01039">
    <property type="entry name" value="Carboxyl_trans"/>
    <property type="match status" value="1"/>
</dbReference>
<evidence type="ECO:0000259" key="2">
    <source>
        <dbReference type="PROSITE" id="PS50980"/>
    </source>
</evidence>
<evidence type="ECO:0000259" key="3">
    <source>
        <dbReference type="PROSITE" id="PS50989"/>
    </source>
</evidence>
<protein>
    <submittedName>
        <fullName evidence="4">Putative propionyl-CoA carboxylase beta chain 6</fullName>
    </submittedName>
</protein>
<name>A0A8H9FPZ3_9MICO</name>
<feature type="compositionally biased region" description="Low complexity" evidence="1">
    <location>
        <begin position="8"/>
        <end position="17"/>
    </location>
</feature>
<dbReference type="AlphaFoldDB" id="A0A8H9FPZ3"/>
<dbReference type="Gene3D" id="3.90.226.10">
    <property type="entry name" value="2-enoyl-CoA Hydratase, Chain A, domain 1"/>
    <property type="match status" value="2"/>
</dbReference>
<dbReference type="InterPro" id="IPR051047">
    <property type="entry name" value="AccD/PCCB"/>
</dbReference>
<comment type="caution">
    <text evidence="4">The sequence shown here is derived from an EMBL/GenBank/DDBJ whole genome shotgun (WGS) entry which is preliminary data.</text>
</comment>
<dbReference type="InterPro" id="IPR011763">
    <property type="entry name" value="COA_CT_C"/>
</dbReference>
<reference evidence="4" key="1">
    <citation type="journal article" date="2014" name="Int. J. Syst. Evol. Microbiol.">
        <title>Complete genome sequence of Corynebacterium casei LMG S-19264T (=DSM 44701T), isolated from a smear-ripened cheese.</title>
        <authorList>
            <consortium name="US DOE Joint Genome Institute (JGI-PGF)"/>
            <person name="Walter F."/>
            <person name="Albersmeier A."/>
            <person name="Kalinowski J."/>
            <person name="Ruckert C."/>
        </authorList>
    </citation>
    <scope>NUCLEOTIDE SEQUENCE</scope>
    <source>
        <strain evidence="4">CGMCC 1.10749</strain>
    </source>
</reference>
<organism evidence="4 5">
    <name type="scientific">Knoellia flava</name>
    <dbReference type="NCBI Taxonomy" id="913969"/>
    <lineage>
        <taxon>Bacteria</taxon>
        <taxon>Bacillati</taxon>
        <taxon>Actinomycetota</taxon>
        <taxon>Actinomycetes</taxon>
        <taxon>Micrococcales</taxon>
        <taxon>Intrasporangiaceae</taxon>
        <taxon>Knoellia</taxon>
    </lineage>
</organism>
<dbReference type="PANTHER" id="PTHR43842">
    <property type="entry name" value="PROPIONYL-COA CARBOXYLASE BETA CHAIN"/>
    <property type="match status" value="1"/>
</dbReference>
<reference evidence="4" key="2">
    <citation type="submission" date="2020-09" db="EMBL/GenBank/DDBJ databases">
        <authorList>
            <person name="Sun Q."/>
            <person name="Zhou Y."/>
        </authorList>
    </citation>
    <scope>NUCLEOTIDE SEQUENCE</scope>
    <source>
        <strain evidence="4">CGMCC 1.10749</strain>
    </source>
</reference>
<evidence type="ECO:0000256" key="1">
    <source>
        <dbReference type="SAM" id="MobiDB-lite"/>
    </source>
</evidence>
<dbReference type="GO" id="GO:0009317">
    <property type="term" value="C:acetyl-CoA carboxylase complex"/>
    <property type="evidence" value="ECO:0007669"/>
    <property type="project" value="TreeGrafter"/>
</dbReference>
<dbReference type="SUPFAM" id="SSF52096">
    <property type="entry name" value="ClpP/crotonase"/>
    <property type="match status" value="2"/>
</dbReference>
<dbReference type="RefSeq" id="WP_035946103.1">
    <property type="nucleotide sequence ID" value="NZ_BMEA01000001.1"/>
</dbReference>
<dbReference type="PROSITE" id="PS50989">
    <property type="entry name" value="COA_CT_CTER"/>
    <property type="match status" value="1"/>
</dbReference>
<dbReference type="InterPro" id="IPR029045">
    <property type="entry name" value="ClpP/crotonase-like_dom_sf"/>
</dbReference>
<feature type="domain" description="CoA carboxyltransferase C-terminal" evidence="3">
    <location>
        <begin position="236"/>
        <end position="469"/>
    </location>
</feature>
<dbReference type="InterPro" id="IPR011762">
    <property type="entry name" value="COA_CT_N"/>
</dbReference>
<gene>
    <name evidence="4" type="ORF">GCM10011314_05360</name>
</gene>
<dbReference type="PROSITE" id="PS50980">
    <property type="entry name" value="COA_CT_NTER"/>
    <property type="match status" value="1"/>
</dbReference>
<feature type="domain" description="CoA carboxyltransferase N-terminal" evidence="2">
    <location>
        <begin position="1"/>
        <end position="235"/>
    </location>
</feature>
<dbReference type="InterPro" id="IPR034733">
    <property type="entry name" value="AcCoA_carboxyl_beta"/>
</dbReference>
<sequence>MAHQPNEASATASAATKPKPDRATDPRNPRLRLAAFFDEGSLELITPEDDSGMLAAVGTCQGTRVAAFCSDATIMGGAMGVAGCKVILEAYERALADGIPVVGIWHSGGARLPEGVVSLHAVGEVFAIMTRASGKVPQISVVIGAAAGGAAYGPALTDIVVLAPDGRIFVTGPDVVRSVTGEAVDALRLGGPEPHGRRSGVVHVVTESTEEAYERGRQLCSLLADQGTLDATGIEDIDLEETFPESAKRAYDVHPVVDNVLDKGADSVELHPRWAPNIVTQLGRFGGRTVGVIANNPMRLGGCLDSPSAEKAARFVRMCDAFGVPLIVLVDVPGYLPGVGQEWDGVVRRGAKLLHAFAEATVPRVTLVTRKTYGGAYIAMNSRSLGATKVFAWPTAHVAVMGSVAAIRILHRRRLAEVDDAERAAVEQELAEEHDRLSGGLPRAVEIGVVDEIVEPTATRSALARAIAEAPQRRGQHGNIPL</sequence>
<feature type="compositionally biased region" description="Basic and acidic residues" evidence="1">
    <location>
        <begin position="18"/>
        <end position="28"/>
    </location>
</feature>
<dbReference type="GO" id="GO:0004658">
    <property type="term" value="F:propionyl-CoA carboxylase activity"/>
    <property type="evidence" value="ECO:0007669"/>
    <property type="project" value="TreeGrafter"/>
</dbReference>